<evidence type="ECO:0000256" key="1">
    <source>
        <dbReference type="SAM" id="Phobius"/>
    </source>
</evidence>
<keyword evidence="1" id="KW-1133">Transmembrane helix</keyword>
<dbReference type="AlphaFoldDB" id="A0ABD0MWU6"/>
<keyword evidence="1" id="KW-0812">Transmembrane</keyword>
<dbReference type="Proteomes" id="UP001529510">
    <property type="component" value="Unassembled WGS sequence"/>
</dbReference>
<feature type="non-terminal residue" evidence="2">
    <location>
        <position position="74"/>
    </location>
</feature>
<accession>A0ABD0MWU6</accession>
<keyword evidence="3" id="KW-1185">Reference proteome</keyword>
<dbReference type="EMBL" id="JAMKFB020000100">
    <property type="protein sequence ID" value="KAL0153465.1"/>
    <property type="molecule type" value="Genomic_DNA"/>
</dbReference>
<gene>
    <name evidence="2" type="ORF">M9458_051232</name>
</gene>
<sequence length="74" mass="8791">AWLRDNFHVITQTLAGLRVCFRLLLIFMFLTSTIYGDEKFPAGGNNTRLHFRFLRPAFEISERAFNEREEIRVQ</sequence>
<comment type="caution">
    <text evidence="2">The sequence shown here is derived from an EMBL/GenBank/DDBJ whole genome shotgun (WGS) entry which is preliminary data.</text>
</comment>
<evidence type="ECO:0000313" key="3">
    <source>
        <dbReference type="Proteomes" id="UP001529510"/>
    </source>
</evidence>
<protein>
    <submittedName>
        <fullName evidence="2">Uncharacterized protein</fullName>
    </submittedName>
</protein>
<reference evidence="2 3" key="1">
    <citation type="submission" date="2024-05" db="EMBL/GenBank/DDBJ databases">
        <title>Genome sequencing and assembly of Indian major carp, Cirrhinus mrigala (Hamilton, 1822).</title>
        <authorList>
            <person name="Mohindra V."/>
            <person name="Chowdhury L.M."/>
            <person name="Lal K."/>
            <person name="Jena J.K."/>
        </authorList>
    </citation>
    <scope>NUCLEOTIDE SEQUENCE [LARGE SCALE GENOMIC DNA]</scope>
    <source>
        <strain evidence="2">CM1030</strain>
        <tissue evidence="2">Blood</tissue>
    </source>
</reference>
<proteinExistence type="predicted"/>
<feature type="non-terminal residue" evidence="2">
    <location>
        <position position="1"/>
    </location>
</feature>
<keyword evidence="1" id="KW-0472">Membrane</keyword>
<name>A0ABD0MWU6_CIRMR</name>
<organism evidence="2 3">
    <name type="scientific">Cirrhinus mrigala</name>
    <name type="common">Mrigala</name>
    <dbReference type="NCBI Taxonomy" id="683832"/>
    <lineage>
        <taxon>Eukaryota</taxon>
        <taxon>Metazoa</taxon>
        <taxon>Chordata</taxon>
        <taxon>Craniata</taxon>
        <taxon>Vertebrata</taxon>
        <taxon>Euteleostomi</taxon>
        <taxon>Actinopterygii</taxon>
        <taxon>Neopterygii</taxon>
        <taxon>Teleostei</taxon>
        <taxon>Ostariophysi</taxon>
        <taxon>Cypriniformes</taxon>
        <taxon>Cyprinidae</taxon>
        <taxon>Labeoninae</taxon>
        <taxon>Labeonini</taxon>
        <taxon>Cirrhinus</taxon>
    </lineage>
</organism>
<feature type="transmembrane region" description="Helical" evidence="1">
    <location>
        <begin position="15"/>
        <end position="35"/>
    </location>
</feature>
<evidence type="ECO:0000313" key="2">
    <source>
        <dbReference type="EMBL" id="KAL0153465.1"/>
    </source>
</evidence>